<evidence type="ECO:0008006" key="3">
    <source>
        <dbReference type="Google" id="ProtNLM"/>
    </source>
</evidence>
<dbReference type="GO" id="GO:0043683">
    <property type="term" value="P:type IV pilus assembly"/>
    <property type="evidence" value="ECO:0007669"/>
    <property type="project" value="InterPro"/>
</dbReference>
<evidence type="ECO:0000313" key="2">
    <source>
        <dbReference type="EMBL" id="OIR03871.1"/>
    </source>
</evidence>
<accession>A0A1J5S6E5</accession>
<evidence type="ECO:0000256" key="1">
    <source>
        <dbReference type="SAM" id="Phobius"/>
    </source>
</evidence>
<reference evidence="2" key="1">
    <citation type="submission" date="2016-10" db="EMBL/GenBank/DDBJ databases">
        <title>Sequence of Gallionella enrichment culture.</title>
        <authorList>
            <person name="Poehlein A."/>
            <person name="Muehling M."/>
            <person name="Daniel R."/>
        </authorList>
    </citation>
    <scope>NUCLEOTIDE SEQUENCE</scope>
</reference>
<dbReference type="AlphaFoldDB" id="A0A1J5S6E5"/>
<proteinExistence type="predicted"/>
<organism evidence="2">
    <name type="scientific">mine drainage metagenome</name>
    <dbReference type="NCBI Taxonomy" id="410659"/>
    <lineage>
        <taxon>unclassified sequences</taxon>
        <taxon>metagenomes</taxon>
        <taxon>ecological metagenomes</taxon>
    </lineage>
</organism>
<dbReference type="Pfam" id="PF07963">
    <property type="entry name" value="N_methyl"/>
    <property type="match status" value="1"/>
</dbReference>
<comment type="caution">
    <text evidence="2">The sequence shown here is derived from an EMBL/GenBank/DDBJ whole genome shotgun (WGS) entry which is preliminary data.</text>
</comment>
<gene>
    <name evidence="2" type="ORF">GALL_140520</name>
</gene>
<feature type="transmembrane region" description="Helical" evidence="1">
    <location>
        <begin position="21"/>
        <end position="44"/>
    </location>
</feature>
<dbReference type="Pfam" id="PF16074">
    <property type="entry name" value="PilW"/>
    <property type="match status" value="1"/>
</dbReference>
<dbReference type="EMBL" id="MLJW01000062">
    <property type="protein sequence ID" value="OIR03871.1"/>
    <property type="molecule type" value="Genomic_DNA"/>
</dbReference>
<keyword evidence="1" id="KW-1133">Transmembrane helix</keyword>
<keyword evidence="1" id="KW-0472">Membrane</keyword>
<keyword evidence="1" id="KW-0812">Transmembrane</keyword>
<name>A0A1J5S6E5_9ZZZZ</name>
<dbReference type="InterPro" id="IPR012902">
    <property type="entry name" value="N_methyl_site"/>
</dbReference>
<dbReference type="InterPro" id="IPR032092">
    <property type="entry name" value="PilW"/>
</dbReference>
<protein>
    <recommendedName>
        <fullName evidence="3">Type IV pilus assembly protein PilW</fullName>
    </recommendedName>
</protein>
<sequence length="392" mass="41870">MNPRARSHHRSRPPQRRTLGVTLIELMVSMAIGLVLLTGLTVLFSNTSTSFRVQDAFARLQENGTAALRYLSDDIRMAGFYGESTSAASVKLDNLPSFAAAADCGAELPGPPARPYALDLAVPVEVYGEGDLTPATVSSTFPCITADNFSPGSPVIVLRGATGQVIDQPDANGNMSAALAAQPNYDKTLYLQSSPTQDPNTIVFRGDNYAALRDASPGNVRMLASNKDAPIFAYQVHVYYLRPCSRPTGGSAEKPVCRADDDGGRPIPTLVRQEISSTAATQQMQEVALVEGIERLNFSYGLDTNGDGIPDRYSAAPSASEWPQVISVRITALVRSIDPIMGQNDAGKRYDLGGGASFSCAGSDCTYLRQIYSQTVQLRDCAARRSTGGLQC</sequence>